<name>A0ABY5DV05_9ACTN</name>
<dbReference type="RefSeq" id="WP_254571452.1">
    <property type="nucleotide sequence ID" value="NZ_CP098502.1"/>
</dbReference>
<keyword evidence="2" id="KW-1185">Reference proteome</keyword>
<accession>A0ABY5DV05</accession>
<reference evidence="1 2" key="1">
    <citation type="submission" date="2022-06" db="EMBL/GenBank/DDBJ databases">
        <title>Paraconexibacter antarcticus.</title>
        <authorList>
            <person name="Kim C.S."/>
        </authorList>
    </citation>
    <scope>NUCLEOTIDE SEQUENCE [LARGE SCALE GENOMIC DNA]</scope>
    <source>
        <strain evidence="1 2">02-257</strain>
    </source>
</reference>
<evidence type="ECO:0000313" key="2">
    <source>
        <dbReference type="Proteomes" id="UP001056035"/>
    </source>
</evidence>
<protein>
    <submittedName>
        <fullName evidence="1">Uncharacterized protein</fullName>
    </submittedName>
</protein>
<organism evidence="1 2">
    <name type="scientific">Paraconexibacter antarcticus</name>
    <dbReference type="NCBI Taxonomy" id="2949664"/>
    <lineage>
        <taxon>Bacteria</taxon>
        <taxon>Bacillati</taxon>
        <taxon>Actinomycetota</taxon>
        <taxon>Thermoleophilia</taxon>
        <taxon>Solirubrobacterales</taxon>
        <taxon>Paraconexibacteraceae</taxon>
        <taxon>Paraconexibacter</taxon>
    </lineage>
</organism>
<evidence type="ECO:0000313" key="1">
    <source>
        <dbReference type="EMBL" id="UTI64754.1"/>
    </source>
</evidence>
<gene>
    <name evidence="1" type="ORF">NBH00_00750</name>
</gene>
<dbReference type="EMBL" id="CP098502">
    <property type="protein sequence ID" value="UTI64754.1"/>
    <property type="molecule type" value="Genomic_DNA"/>
</dbReference>
<proteinExistence type="predicted"/>
<dbReference type="Proteomes" id="UP001056035">
    <property type="component" value="Chromosome"/>
</dbReference>
<sequence>MTGFLEREMLLAPDFVARAAAALAPQPEQRWMLGQPLAVRRSYLGEVLERGGGEREQTVWMLRQPDAVRLSYVDQVARRGAARASPATVWMLRQPASVRESYVVEVVLAGARPG</sequence>